<organism evidence="3 4">
    <name type="scientific">Wickerhamomyces mucosus</name>
    <dbReference type="NCBI Taxonomy" id="1378264"/>
    <lineage>
        <taxon>Eukaryota</taxon>
        <taxon>Fungi</taxon>
        <taxon>Dikarya</taxon>
        <taxon>Ascomycota</taxon>
        <taxon>Saccharomycotina</taxon>
        <taxon>Saccharomycetes</taxon>
        <taxon>Phaffomycetales</taxon>
        <taxon>Wickerhamomycetaceae</taxon>
        <taxon>Wickerhamomyces</taxon>
    </lineage>
</organism>
<name>A0A9P8PCU1_9ASCO</name>
<protein>
    <recommendedName>
        <fullName evidence="2">DUF155 domain-containing protein</fullName>
    </recommendedName>
</protein>
<dbReference type="GO" id="GO:0070131">
    <property type="term" value="P:positive regulation of mitochondrial translation"/>
    <property type="evidence" value="ECO:0007669"/>
    <property type="project" value="TreeGrafter"/>
</dbReference>
<accession>A0A9P8PCU1</accession>
<dbReference type="PANTHER" id="PTHR16255:SF1">
    <property type="entry name" value="REQUIRED FOR MEIOTIC NUCLEAR DIVISION PROTEIN 1 HOMOLOG"/>
    <property type="match status" value="1"/>
</dbReference>
<dbReference type="Proteomes" id="UP000769528">
    <property type="component" value="Unassembled WGS sequence"/>
</dbReference>
<reference evidence="3" key="2">
    <citation type="submission" date="2021-01" db="EMBL/GenBank/DDBJ databases">
        <authorList>
            <person name="Schikora-Tamarit M.A."/>
        </authorList>
    </citation>
    <scope>NUCLEOTIDE SEQUENCE</scope>
    <source>
        <strain evidence="3">CBS6341</strain>
    </source>
</reference>
<evidence type="ECO:0000259" key="2">
    <source>
        <dbReference type="Pfam" id="PF02582"/>
    </source>
</evidence>
<proteinExistence type="inferred from homology"/>
<dbReference type="EMBL" id="JAEUBF010001347">
    <property type="protein sequence ID" value="KAH3669114.1"/>
    <property type="molecule type" value="Genomic_DNA"/>
</dbReference>
<dbReference type="GO" id="GO:0005739">
    <property type="term" value="C:mitochondrion"/>
    <property type="evidence" value="ECO:0007669"/>
    <property type="project" value="UniProtKB-ARBA"/>
</dbReference>
<dbReference type="Pfam" id="PF02582">
    <property type="entry name" value="DUF155"/>
    <property type="match status" value="1"/>
</dbReference>
<evidence type="ECO:0000256" key="1">
    <source>
        <dbReference type="ARBA" id="ARBA00008306"/>
    </source>
</evidence>
<keyword evidence="4" id="KW-1185">Reference proteome</keyword>
<comment type="similarity">
    <text evidence="1">Belongs to the RMD1/sif2 family.</text>
</comment>
<evidence type="ECO:0000313" key="3">
    <source>
        <dbReference type="EMBL" id="KAH3669114.1"/>
    </source>
</evidence>
<feature type="domain" description="DUF155" evidence="2">
    <location>
        <begin position="207"/>
        <end position="388"/>
    </location>
</feature>
<dbReference type="InterPro" id="IPR051624">
    <property type="entry name" value="RMD1/Sad1-interacting"/>
</dbReference>
<sequence>MEEPIALEELDLHLPIYRDSKLKAMLYPSEDSLKKVAPFFAASKGVLTSGNIGGLKSSVFNKNLTYKDWGLGSSWSSSSIKSSIERVYLMLRIPLINSISTRKSFSSYSTRFNELQNIVRKTPKSSRIITSPKLRRSSLNSTQKITKSNSIVDSAIAQNKLKPVTTYTTCENYDFDKLVKQENLRGTMKVLIPNEILHLKFQNEYDVLILESGTIIGWGIDEKSLEEKVLPLFKDSMIGKYDYPESEDMDYISLNEKSQLPVVDESYIVEEVIIIDSRNEDKALLDKAAFSSGLSRSTRLAILENALERHIQKTRRLTEGISKGSKISITERELLRLTGRLFLLRGKLNLYSELIETPDLYWSEPNLEKIYKMVSNILDISPRISILNKKLDYATDESRALMSTLNEKKSTRLEWIIIILITIEVGFESFHFYENYYLDASDNKT</sequence>
<dbReference type="PANTHER" id="PTHR16255">
    <property type="entry name" value="REQUIRED FOR MEIOTIC NUCLEAR DIVISION PROTEIN 1 HOMOLOG"/>
    <property type="match status" value="1"/>
</dbReference>
<gene>
    <name evidence="3" type="ORF">WICMUC_005078</name>
</gene>
<dbReference type="OrthoDB" id="242766at2759"/>
<dbReference type="InterPro" id="IPR003734">
    <property type="entry name" value="DUF155"/>
</dbReference>
<evidence type="ECO:0000313" key="4">
    <source>
        <dbReference type="Proteomes" id="UP000769528"/>
    </source>
</evidence>
<dbReference type="AlphaFoldDB" id="A0A9P8PCU1"/>
<comment type="caution">
    <text evidence="3">The sequence shown here is derived from an EMBL/GenBank/DDBJ whole genome shotgun (WGS) entry which is preliminary data.</text>
</comment>
<reference evidence="3" key="1">
    <citation type="journal article" date="2021" name="Open Biol.">
        <title>Shared evolutionary footprints suggest mitochondrial oxidative damage underlies multiple complex I losses in fungi.</title>
        <authorList>
            <person name="Schikora-Tamarit M.A."/>
            <person name="Marcet-Houben M."/>
            <person name="Nosek J."/>
            <person name="Gabaldon T."/>
        </authorList>
    </citation>
    <scope>NUCLEOTIDE SEQUENCE</scope>
    <source>
        <strain evidence="3">CBS6341</strain>
    </source>
</reference>